<keyword evidence="5" id="KW-1185">Reference proteome</keyword>
<dbReference type="GO" id="GO:0005524">
    <property type="term" value="F:ATP binding"/>
    <property type="evidence" value="ECO:0007669"/>
    <property type="project" value="UniProtKB-KW"/>
</dbReference>
<dbReference type="Pfam" id="PF00005">
    <property type="entry name" value="ABC_tran"/>
    <property type="match status" value="1"/>
</dbReference>
<dbReference type="SUPFAM" id="SSF52540">
    <property type="entry name" value="P-loop containing nucleoside triphosphate hydrolases"/>
    <property type="match status" value="1"/>
</dbReference>
<dbReference type="GO" id="GO:0055052">
    <property type="term" value="C:ATP-binding cassette (ABC) transporter complex, substrate-binding subunit-containing"/>
    <property type="evidence" value="ECO:0007669"/>
    <property type="project" value="TreeGrafter"/>
</dbReference>
<evidence type="ECO:0000259" key="3">
    <source>
        <dbReference type="PROSITE" id="PS50893"/>
    </source>
</evidence>
<evidence type="ECO:0000256" key="2">
    <source>
        <dbReference type="ARBA" id="ARBA00022840"/>
    </source>
</evidence>
<evidence type="ECO:0000256" key="1">
    <source>
        <dbReference type="ARBA" id="ARBA00022741"/>
    </source>
</evidence>
<dbReference type="PROSITE" id="PS50893">
    <property type="entry name" value="ABC_TRANSPORTER_2"/>
    <property type="match status" value="1"/>
</dbReference>
<gene>
    <name evidence="4" type="ORF">C8E99_3010</name>
</gene>
<keyword evidence="1" id="KW-0547">Nucleotide-binding</keyword>
<dbReference type="PANTHER" id="PTHR43875">
    <property type="entry name" value="MALTODEXTRIN IMPORT ATP-BINDING PROTEIN MSMX"/>
    <property type="match status" value="1"/>
</dbReference>
<evidence type="ECO:0000313" key="4">
    <source>
        <dbReference type="EMBL" id="REE05142.1"/>
    </source>
</evidence>
<dbReference type="InterPro" id="IPR003439">
    <property type="entry name" value="ABC_transporter-like_ATP-bd"/>
</dbReference>
<dbReference type="RefSeq" id="WP_115932972.1">
    <property type="nucleotide sequence ID" value="NZ_QREH01000001.1"/>
</dbReference>
<keyword evidence="2" id="KW-0067">ATP-binding</keyword>
<proteinExistence type="predicted"/>
<accession>A0A3D9LG57</accession>
<feature type="domain" description="ABC transporter" evidence="3">
    <location>
        <begin position="4"/>
        <end position="220"/>
    </location>
</feature>
<comment type="caution">
    <text evidence="4">The sequence shown here is derived from an EMBL/GenBank/DDBJ whole genome shotgun (WGS) entry which is preliminary data.</text>
</comment>
<dbReference type="Proteomes" id="UP000256727">
    <property type="component" value="Unassembled WGS sequence"/>
</dbReference>
<reference evidence="4 5" key="1">
    <citation type="submission" date="2018-07" db="EMBL/GenBank/DDBJ databases">
        <title>Sequencing the genomes of 1000 actinobacteria strains.</title>
        <authorList>
            <person name="Klenk H.-P."/>
        </authorList>
    </citation>
    <scope>NUCLEOTIDE SEQUENCE [LARGE SCALE GENOMIC DNA]</scope>
    <source>
        <strain evidence="4 5">DSM 14442</strain>
    </source>
</reference>
<dbReference type="EMBL" id="QREH01000001">
    <property type="protein sequence ID" value="REE05142.1"/>
    <property type="molecule type" value="Genomic_DNA"/>
</dbReference>
<name>A0A3D9LG57_9MICC</name>
<dbReference type="GO" id="GO:0016887">
    <property type="term" value="F:ATP hydrolysis activity"/>
    <property type="evidence" value="ECO:0007669"/>
    <property type="project" value="InterPro"/>
</dbReference>
<dbReference type="SMART" id="SM00382">
    <property type="entry name" value="AAA"/>
    <property type="match status" value="1"/>
</dbReference>
<dbReference type="InterPro" id="IPR027417">
    <property type="entry name" value="P-loop_NTPase"/>
</dbReference>
<organism evidence="4 5">
    <name type="scientific">Citricoccus muralis</name>
    <dbReference type="NCBI Taxonomy" id="169134"/>
    <lineage>
        <taxon>Bacteria</taxon>
        <taxon>Bacillati</taxon>
        <taxon>Actinomycetota</taxon>
        <taxon>Actinomycetes</taxon>
        <taxon>Micrococcales</taxon>
        <taxon>Micrococcaceae</taxon>
        <taxon>Citricoccus</taxon>
    </lineage>
</organism>
<dbReference type="Gene3D" id="3.40.50.300">
    <property type="entry name" value="P-loop containing nucleotide triphosphate hydrolases"/>
    <property type="match status" value="1"/>
</dbReference>
<dbReference type="PANTHER" id="PTHR43875:SF1">
    <property type="entry name" value="OSMOPROTECTIVE COMPOUNDS UPTAKE ATP-BINDING PROTEIN GGTA"/>
    <property type="match status" value="1"/>
</dbReference>
<dbReference type="OrthoDB" id="9802264at2"/>
<dbReference type="InterPro" id="IPR047641">
    <property type="entry name" value="ABC_transpr_MalK/UgpC-like"/>
</dbReference>
<dbReference type="AlphaFoldDB" id="A0A3D9LG57"/>
<evidence type="ECO:0000313" key="5">
    <source>
        <dbReference type="Proteomes" id="UP000256727"/>
    </source>
</evidence>
<dbReference type="InterPro" id="IPR003593">
    <property type="entry name" value="AAA+_ATPase"/>
</dbReference>
<protein>
    <submittedName>
        <fullName evidence="4">ABC transporter family protein</fullName>
    </submittedName>
</protein>
<sequence length="221" mass="23945">MASVELLGITVQYPSARTPALDGLDLCAQDGRFTVIAGDLRSGKSTLLRVVAGQEPPDAGRVLIGGVDVTEVPAHDRDAVIVFQNYALYPHMDVQENMSFALRVAGVPPTERQDRVREAARLLDLEEQLGWTPERLTGPQRQQVALARAVVRRPAVLLMDDPLTALPPALKDHTAELIRSLARTLDVTTLYATAEPGPVASVADRLLRLDSGQLREDTAVS</sequence>